<sequence length="386" mass="41684">MHRDRPHLLLLLGGAALCGWIGWSGEVLLLPVAAVFSALWSGAQTRWQAALISACYFLAASRGLPQGVANFYASELFPGLLLWVTASSVFVCVHALSWANTTALRLSLRYFVACAMMAVPLAGILGWAHPVTAAGAIFPGWGWTGLMAMLIGLALMVTRCRFIAGTVLCGLWIWSAIHWTPPIAPAGWQGVDLHLGASLGREEGMQWQQQLVSLAKGHAPGAVIVFPESALGFWTPTSSRFWQKSLEHTDITIIAGAAAIDEGGYDNVLVRITAAGADIIYRERMPVPGAMWQPWSRLIDDGAGARAYVFANPAVLSGSIRVAPLICYEQLIVWPVLQSMLHDPDIIIAVGNGWWTTGTSIVAIQRAATQAWARLFDKPLVMSFNT</sequence>
<evidence type="ECO:0000256" key="1">
    <source>
        <dbReference type="SAM" id="Phobius"/>
    </source>
</evidence>
<dbReference type="InterPro" id="IPR003010">
    <property type="entry name" value="C-N_Hydrolase"/>
</dbReference>
<keyword evidence="1" id="KW-1133">Transmembrane helix</keyword>
<feature type="transmembrane region" description="Helical" evidence="1">
    <location>
        <begin position="110"/>
        <end position="128"/>
    </location>
</feature>
<accession>A0ABT9PVU0</accession>
<dbReference type="InterPro" id="IPR036526">
    <property type="entry name" value="C-N_Hydrolase_sf"/>
</dbReference>
<evidence type="ECO:0000313" key="3">
    <source>
        <dbReference type="EMBL" id="MDP9838586.1"/>
    </source>
</evidence>
<organism evidence="3 4">
    <name type="scientific">Neorhizobium huautlense</name>
    <dbReference type="NCBI Taxonomy" id="67774"/>
    <lineage>
        <taxon>Bacteria</taxon>
        <taxon>Pseudomonadati</taxon>
        <taxon>Pseudomonadota</taxon>
        <taxon>Alphaproteobacteria</taxon>
        <taxon>Hyphomicrobiales</taxon>
        <taxon>Rhizobiaceae</taxon>
        <taxon>Rhizobium/Agrobacterium group</taxon>
        <taxon>Neorhizobium</taxon>
    </lineage>
</organism>
<dbReference type="EMBL" id="JAUSRF010000011">
    <property type="protein sequence ID" value="MDP9838586.1"/>
    <property type="molecule type" value="Genomic_DNA"/>
</dbReference>
<comment type="caution">
    <text evidence="3">The sequence shown here is derived from an EMBL/GenBank/DDBJ whole genome shotgun (WGS) entry which is preliminary data.</text>
</comment>
<dbReference type="RefSeq" id="WP_306836641.1">
    <property type="nucleotide sequence ID" value="NZ_JAUSRF010000011.1"/>
</dbReference>
<dbReference type="PROSITE" id="PS50263">
    <property type="entry name" value="CN_HYDROLASE"/>
    <property type="match status" value="1"/>
</dbReference>
<keyword evidence="1" id="KW-0472">Membrane</keyword>
<feature type="domain" description="CN hydrolase" evidence="2">
    <location>
        <begin position="188"/>
        <end position="386"/>
    </location>
</feature>
<feature type="transmembrane region" description="Helical" evidence="1">
    <location>
        <begin position="162"/>
        <end position="179"/>
    </location>
</feature>
<feature type="transmembrane region" description="Helical" evidence="1">
    <location>
        <begin position="80"/>
        <end position="98"/>
    </location>
</feature>
<evidence type="ECO:0000259" key="2">
    <source>
        <dbReference type="PROSITE" id="PS50263"/>
    </source>
</evidence>
<keyword evidence="1" id="KW-0812">Transmembrane</keyword>
<protein>
    <recommendedName>
        <fullName evidence="2">CN hydrolase domain-containing protein</fullName>
    </recommendedName>
</protein>
<dbReference type="SUPFAM" id="SSF56317">
    <property type="entry name" value="Carbon-nitrogen hydrolase"/>
    <property type="match status" value="1"/>
</dbReference>
<dbReference type="Pfam" id="PF00795">
    <property type="entry name" value="CN_hydrolase"/>
    <property type="match status" value="1"/>
</dbReference>
<dbReference type="Gene3D" id="3.60.110.10">
    <property type="entry name" value="Carbon-nitrogen hydrolase"/>
    <property type="match status" value="1"/>
</dbReference>
<dbReference type="NCBIfam" id="NF010398">
    <property type="entry name" value="PRK13825.1-2"/>
    <property type="match status" value="1"/>
</dbReference>
<dbReference type="Proteomes" id="UP001241472">
    <property type="component" value="Unassembled WGS sequence"/>
</dbReference>
<proteinExistence type="predicted"/>
<feature type="transmembrane region" description="Helical" evidence="1">
    <location>
        <begin position="134"/>
        <end position="155"/>
    </location>
</feature>
<gene>
    <name evidence="3" type="ORF">J2T09_003358</name>
</gene>
<reference evidence="3 4" key="1">
    <citation type="submission" date="2023-07" db="EMBL/GenBank/DDBJ databases">
        <title>Sorghum-associated microbial communities from plants grown in Nebraska, USA.</title>
        <authorList>
            <person name="Schachtman D."/>
        </authorList>
    </citation>
    <scope>NUCLEOTIDE SEQUENCE [LARGE SCALE GENOMIC DNA]</scope>
    <source>
        <strain evidence="3 4">DS1307</strain>
    </source>
</reference>
<keyword evidence="4" id="KW-1185">Reference proteome</keyword>
<evidence type="ECO:0000313" key="4">
    <source>
        <dbReference type="Proteomes" id="UP001241472"/>
    </source>
</evidence>
<name>A0ABT9PVU0_9HYPH</name>